<feature type="transmembrane region" description="Helical" evidence="1">
    <location>
        <begin position="110"/>
        <end position="134"/>
    </location>
</feature>
<feature type="transmembrane region" description="Helical" evidence="1">
    <location>
        <begin position="260"/>
        <end position="284"/>
    </location>
</feature>
<evidence type="ECO:0000256" key="1">
    <source>
        <dbReference type="SAM" id="Phobius"/>
    </source>
</evidence>
<keyword evidence="1" id="KW-0812">Transmembrane</keyword>
<dbReference type="STRING" id="266779.Meso_2918"/>
<feature type="transmembrane region" description="Helical" evidence="1">
    <location>
        <begin position="22"/>
        <end position="43"/>
    </location>
</feature>
<dbReference type="KEGG" id="mes:Meso_2918"/>
<dbReference type="PANTHER" id="PTHR35342:SF5">
    <property type="entry name" value="TRICARBOXYLIC TRANSPORT PROTEIN"/>
    <property type="match status" value="1"/>
</dbReference>
<feature type="transmembrane region" description="Helical" evidence="1">
    <location>
        <begin position="170"/>
        <end position="187"/>
    </location>
</feature>
<feature type="transmembrane region" description="Helical" evidence="1">
    <location>
        <begin position="324"/>
        <end position="345"/>
    </location>
</feature>
<dbReference type="InterPro" id="IPR002823">
    <property type="entry name" value="DUF112_TM"/>
</dbReference>
<feature type="transmembrane region" description="Helical" evidence="1">
    <location>
        <begin position="464"/>
        <end position="489"/>
    </location>
</feature>
<dbReference type="PANTHER" id="PTHR35342">
    <property type="entry name" value="TRICARBOXYLIC TRANSPORT PROTEIN"/>
    <property type="match status" value="1"/>
</dbReference>
<dbReference type="OrthoDB" id="9806425at2"/>
<feature type="transmembrane region" description="Helical" evidence="1">
    <location>
        <begin position="416"/>
        <end position="444"/>
    </location>
</feature>
<evidence type="ECO:0000313" key="3">
    <source>
        <dbReference type="EMBL" id="ABG64290.1"/>
    </source>
</evidence>
<accession>Q11E85</accession>
<dbReference type="HOGENOM" id="CLU_022936_2_0_5"/>
<keyword evidence="1" id="KW-1133">Transmembrane helix</keyword>
<gene>
    <name evidence="3" type="ordered locus">Meso_2918</name>
</gene>
<organism evidence="3">
    <name type="scientific">Chelativorans sp. (strain BNC1)</name>
    <dbReference type="NCBI Taxonomy" id="266779"/>
    <lineage>
        <taxon>Bacteria</taxon>
        <taxon>Pseudomonadati</taxon>
        <taxon>Pseudomonadota</taxon>
        <taxon>Alphaproteobacteria</taxon>
        <taxon>Hyphomicrobiales</taxon>
        <taxon>Phyllobacteriaceae</taxon>
        <taxon>Chelativorans</taxon>
    </lineage>
</organism>
<dbReference type="EMBL" id="CP000390">
    <property type="protein sequence ID" value="ABG64290.1"/>
    <property type="molecule type" value="Genomic_DNA"/>
</dbReference>
<reference evidence="3" key="1">
    <citation type="submission" date="2006-06" db="EMBL/GenBank/DDBJ databases">
        <title>Complete sequence of chromosome of Chelativorans sp. BNC1.</title>
        <authorList>
            <consortium name="US DOE Joint Genome Institute"/>
            <person name="Copeland A."/>
            <person name="Lucas S."/>
            <person name="Lapidus A."/>
            <person name="Barry K."/>
            <person name="Detter J.C."/>
            <person name="Glavina del Rio T."/>
            <person name="Hammon N."/>
            <person name="Israni S."/>
            <person name="Dalin E."/>
            <person name="Tice H."/>
            <person name="Pitluck S."/>
            <person name="Chertkov O."/>
            <person name="Brettin T."/>
            <person name="Bruce D."/>
            <person name="Han C."/>
            <person name="Tapia R."/>
            <person name="Gilna P."/>
            <person name="Schmutz J."/>
            <person name="Larimer F."/>
            <person name="Land M."/>
            <person name="Hauser L."/>
            <person name="Kyrpides N."/>
            <person name="Mikhailova N."/>
            <person name="Richardson P."/>
        </authorList>
    </citation>
    <scope>NUCLEOTIDE SEQUENCE</scope>
    <source>
        <strain evidence="3">BNC1</strain>
    </source>
</reference>
<keyword evidence="1" id="KW-0472">Membrane</keyword>
<feature type="transmembrane region" description="Helical" evidence="1">
    <location>
        <begin position="207"/>
        <end position="226"/>
    </location>
</feature>
<protein>
    <recommendedName>
        <fullName evidence="2">DUF112 domain-containing protein</fullName>
    </recommendedName>
</protein>
<dbReference type="eggNOG" id="COG3333">
    <property type="taxonomic scope" value="Bacteria"/>
</dbReference>
<feature type="transmembrane region" description="Helical" evidence="1">
    <location>
        <begin position="393"/>
        <end position="409"/>
    </location>
</feature>
<dbReference type="AlphaFoldDB" id="Q11E85"/>
<feature type="transmembrane region" description="Helical" evidence="1">
    <location>
        <begin position="140"/>
        <end position="163"/>
    </location>
</feature>
<feature type="transmembrane region" description="Helical" evidence="1">
    <location>
        <begin position="357"/>
        <end position="381"/>
    </location>
</feature>
<name>Q11E85_CHESB</name>
<feature type="transmembrane region" description="Helical" evidence="1">
    <location>
        <begin position="78"/>
        <end position="98"/>
    </location>
</feature>
<feature type="domain" description="DUF112" evidence="2">
    <location>
        <begin position="23"/>
        <end position="441"/>
    </location>
</feature>
<evidence type="ECO:0000259" key="2">
    <source>
        <dbReference type="Pfam" id="PF01970"/>
    </source>
</evidence>
<sequence>MGYEDFLANAALGLETALLPANLLYCFIGVFVGMIIGVIPGVGPLAAMSILFPITFYVSPTAALIMLAGIYYGSSYGGSITSILLNVPGTPTSAVTCLDGNPMARKGRAGVALITTTIASFVGGSVGIALMMMFSPLIVALAQMFSSAEYFSLMVLGLLAATIISDGSQVKALAMVAMGLLFGTVGLDLNTGIPRYTFGLIELSDGISLIALAMGIFGFSEMISSLRGVKTGEVRRVTLKSLIPARDDVRRWRMAMARGAAVGSFFGALPGVGPGVAAFLAYALEKRVSRNPERFGHGAVEGVASPEAANNAADQTAFIPTMTLGIPGSATMALVLGVLIMHGITPGPRLLTEHPDLFWGLVMSFWVGNLMLLLLNVPLVGVWVRLLQIPYKWLYPAVVMFICIGVYSVNNSAFDVILALLFGALGYGLRVLGFSPAPLLLGFVLGPLMEEHFVRAMVLGHGNVLIFLERPISAVVIGISAVLIIWGAYSTIRQFRRNARVLEQQQQQQPSI</sequence>
<dbReference type="Pfam" id="PF01970">
    <property type="entry name" value="TctA"/>
    <property type="match status" value="1"/>
</dbReference>
<proteinExistence type="predicted"/>
<feature type="transmembrane region" description="Helical" evidence="1">
    <location>
        <begin position="50"/>
        <end position="72"/>
    </location>
</feature>